<dbReference type="HOGENOM" id="CLU_3366474_0_0_10"/>
<evidence type="ECO:0000313" key="2">
    <source>
        <dbReference type="Proteomes" id="UP000003053"/>
    </source>
</evidence>
<dbReference type="Proteomes" id="UP000003053">
    <property type="component" value="Unassembled WGS sequence"/>
</dbReference>
<dbReference type="AlphaFoldDB" id="A4C067"/>
<proteinExistence type="predicted"/>
<protein>
    <submittedName>
        <fullName evidence="1">Uncharacterized protein</fullName>
    </submittedName>
</protein>
<name>A4C067_9FLAO</name>
<keyword evidence="2" id="KW-1185">Reference proteome</keyword>
<sequence length="35" mass="4243">MEVRFYIKMYLRSSEKNVFPGFLKKNISENLSFII</sequence>
<comment type="caution">
    <text evidence="1">The sequence shown here is derived from an EMBL/GenBank/DDBJ whole genome shotgun (WGS) entry which is preliminary data.</text>
</comment>
<reference evidence="1 2" key="1">
    <citation type="submission" date="2006-02" db="EMBL/GenBank/DDBJ databases">
        <authorList>
            <person name="Murray A."/>
            <person name="Staley J."/>
            <person name="Ferriera S."/>
            <person name="Johnson J."/>
            <person name="Kravitz S."/>
            <person name="Halpern A."/>
            <person name="Remington K."/>
            <person name="Beeson K."/>
            <person name="Tran B."/>
            <person name="Rogers Y.-H."/>
            <person name="Friedman R."/>
            <person name="Venter J.C."/>
        </authorList>
    </citation>
    <scope>NUCLEOTIDE SEQUENCE [LARGE SCALE GENOMIC DNA]</scope>
    <source>
        <strain evidence="1 2">23-P</strain>
    </source>
</reference>
<dbReference type="STRING" id="313594.PI23P_09290"/>
<organism evidence="1 2">
    <name type="scientific">Polaribacter irgensii 23-P</name>
    <dbReference type="NCBI Taxonomy" id="313594"/>
    <lineage>
        <taxon>Bacteria</taxon>
        <taxon>Pseudomonadati</taxon>
        <taxon>Bacteroidota</taxon>
        <taxon>Flavobacteriia</taxon>
        <taxon>Flavobacteriales</taxon>
        <taxon>Flavobacteriaceae</taxon>
    </lineage>
</organism>
<gene>
    <name evidence="1" type="ORF">PI23P_09290</name>
</gene>
<dbReference type="EMBL" id="AAOG01000002">
    <property type="protein sequence ID" value="EAR12810.1"/>
    <property type="molecule type" value="Genomic_DNA"/>
</dbReference>
<evidence type="ECO:0000313" key="1">
    <source>
        <dbReference type="EMBL" id="EAR12810.1"/>
    </source>
</evidence>
<accession>A4C067</accession>